<evidence type="ECO:0000313" key="4">
    <source>
        <dbReference type="EMBL" id="APT46692.1"/>
    </source>
</evidence>
<dbReference type="Pfam" id="PF01546">
    <property type="entry name" value="Peptidase_M20"/>
    <property type="match status" value="1"/>
</dbReference>
<proteinExistence type="predicted"/>
<dbReference type="Proteomes" id="UP000185426">
    <property type="component" value="Chromosome"/>
</dbReference>
<feature type="binding site" evidence="2">
    <location>
        <position position="368"/>
    </location>
    <ligand>
        <name>Mn(2+)</name>
        <dbReference type="ChEBI" id="CHEBI:29035"/>
        <label>2</label>
    </ligand>
</feature>
<dbReference type="PANTHER" id="PTHR11014:SF63">
    <property type="entry name" value="METALLOPEPTIDASE, PUTATIVE (AFU_ORTHOLOGUE AFUA_6G09600)-RELATED"/>
    <property type="match status" value="1"/>
</dbReference>
<protein>
    <submittedName>
        <fullName evidence="4">Peptidase M20</fullName>
    </submittedName>
</protein>
<gene>
    <name evidence="4" type="ORF">BSA145_13015</name>
</gene>
<dbReference type="AlphaFoldDB" id="A0A1L6ZJQ0"/>
<dbReference type="InterPro" id="IPR002933">
    <property type="entry name" value="Peptidase_M20"/>
</dbReference>
<evidence type="ECO:0000259" key="3">
    <source>
        <dbReference type="Pfam" id="PF07687"/>
    </source>
</evidence>
<dbReference type="InterPro" id="IPR017439">
    <property type="entry name" value="Amidohydrolase"/>
</dbReference>
<keyword evidence="1" id="KW-0378">Hydrolase</keyword>
<dbReference type="EMBL" id="CP015607">
    <property type="protein sequence ID" value="APT46692.1"/>
    <property type="molecule type" value="Genomic_DNA"/>
</dbReference>
<feature type="binding site" evidence="2">
    <location>
        <position position="144"/>
    </location>
    <ligand>
        <name>Mn(2+)</name>
        <dbReference type="ChEBI" id="CHEBI:29035"/>
        <label>2</label>
    </ligand>
</feature>
<name>A0A1L6ZJQ0_BACIA</name>
<dbReference type="SUPFAM" id="SSF53187">
    <property type="entry name" value="Zn-dependent exopeptidases"/>
    <property type="match status" value="1"/>
</dbReference>
<organism evidence="4 5">
    <name type="scientific">Bacillus safensis</name>
    <dbReference type="NCBI Taxonomy" id="561879"/>
    <lineage>
        <taxon>Bacteria</taxon>
        <taxon>Bacillati</taxon>
        <taxon>Bacillota</taxon>
        <taxon>Bacilli</taxon>
        <taxon>Bacillales</taxon>
        <taxon>Bacillaceae</taxon>
        <taxon>Bacillus</taxon>
    </lineage>
</organism>
<dbReference type="PANTHER" id="PTHR11014">
    <property type="entry name" value="PEPTIDASE M20 FAMILY MEMBER"/>
    <property type="match status" value="1"/>
</dbReference>
<dbReference type="InterPro" id="IPR011650">
    <property type="entry name" value="Peptidase_M20_dimer"/>
</dbReference>
<keyword evidence="2" id="KW-0479">Metal-binding</keyword>
<dbReference type="NCBIfam" id="TIGR01891">
    <property type="entry name" value="amidohydrolases"/>
    <property type="match status" value="1"/>
</dbReference>
<evidence type="ECO:0000256" key="2">
    <source>
        <dbReference type="PIRSR" id="PIRSR005962-1"/>
    </source>
</evidence>
<reference evidence="4 5" key="1">
    <citation type="submission" date="2016-05" db="EMBL/GenBank/DDBJ databases">
        <title>Complete Genome and Methylome Analysis of Psychrotrophic Bacterial Isolates from Antarctic Lake Untersee.</title>
        <authorList>
            <person name="Fomenkov A."/>
            <person name="Akimov V.N."/>
            <person name="Vasilyeva L.V."/>
            <person name="Andersen D."/>
            <person name="Vincze T."/>
            <person name="Roberts R.J."/>
        </authorList>
    </citation>
    <scope>NUCLEOTIDE SEQUENCE [LARGE SCALE GENOMIC DNA]</scope>
    <source>
        <strain evidence="4 5">U14-5</strain>
    </source>
</reference>
<comment type="cofactor">
    <cofactor evidence="2">
        <name>Mn(2+)</name>
        <dbReference type="ChEBI" id="CHEBI:29035"/>
    </cofactor>
    <text evidence="2">The Mn(2+) ion enhances activity.</text>
</comment>
<keyword evidence="2" id="KW-0464">Manganese</keyword>
<dbReference type="RefSeq" id="WP_075622740.1">
    <property type="nucleotide sequence ID" value="NZ_CP015607.1"/>
</dbReference>
<dbReference type="GO" id="GO:0050118">
    <property type="term" value="F:N-acetyldiaminopimelate deacetylase activity"/>
    <property type="evidence" value="ECO:0007669"/>
    <property type="project" value="UniProtKB-ARBA"/>
</dbReference>
<accession>A0A1L6ZJQ0</accession>
<dbReference type="PIRSF" id="PIRSF005962">
    <property type="entry name" value="Pept_M20D_amidohydro"/>
    <property type="match status" value="1"/>
</dbReference>
<dbReference type="GO" id="GO:0019877">
    <property type="term" value="P:diaminopimelate biosynthetic process"/>
    <property type="evidence" value="ECO:0007669"/>
    <property type="project" value="UniProtKB-ARBA"/>
</dbReference>
<feature type="binding site" evidence="2">
    <location>
        <position position="169"/>
    </location>
    <ligand>
        <name>Mn(2+)</name>
        <dbReference type="ChEBI" id="CHEBI:29035"/>
        <label>2</label>
    </ligand>
</feature>
<evidence type="ECO:0000313" key="5">
    <source>
        <dbReference type="Proteomes" id="UP000185426"/>
    </source>
</evidence>
<dbReference type="CDD" id="cd08021">
    <property type="entry name" value="M20_Acy1_YhaA-like"/>
    <property type="match status" value="1"/>
</dbReference>
<dbReference type="FunFam" id="3.30.70.360:FF:000001">
    <property type="entry name" value="N-acetyldiaminopimelate deacetylase"/>
    <property type="match status" value="1"/>
</dbReference>
<dbReference type="InterPro" id="IPR036264">
    <property type="entry name" value="Bact_exopeptidase_dim_dom"/>
</dbReference>
<dbReference type="Gene3D" id="3.40.630.10">
    <property type="entry name" value="Zn peptidases"/>
    <property type="match status" value="1"/>
</dbReference>
<dbReference type="Pfam" id="PF07687">
    <property type="entry name" value="M20_dimer"/>
    <property type="match status" value="1"/>
</dbReference>
<sequence>MTISTLQKSINERLDEHHEEMVEIRRHLHMNPELSFQEEETAAFIASYYDTLQIPTRTKVGGHGVLAFIEGASPGPTIALRADFDALPIHDEKDVPYKSTKPGVMHACGHDGHTATLLVLAKVLHTHRDQLKGKIVLIHQHAEEYAPGGAKPMIEDGCLDGVDVIFGTHLWSSEPCGTILYKSGNFMAAADRFSIQVQGKGGHGAQPHLTKDAVLIGSQIVANLQQVVARKVNPIDSAVVSVGGFVAENAFNVIADSAVLTGTARSFEENARHIIEREIEQVVKGVCQMHDAAYTYEYVRGYPAVKNHPKPTEYIAGIANQTEGVTEVKEAETQMGGEDFAYYLQHVPGTFFYTGAMPENSQDVYPHHHPKFDINEKAMPIAAKVLANAVLSYNE</sequence>
<feature type="binding site" evidence="2">
    <location>
        <position position="110"/>
    </location>
    <ligand>
        <name>Mn(2+)</name>
        <dbReference type="ChEBI" id="CHEBI:29035"/>
        <label>2</label>
    </ligand>
</feature>
<dbReference type="Gene3D" id="3.30.70.360">
    <property type="match status" value="1"/>
</dbReference>
<feature type="binding site" evidence="2">
    <location>
        <position position="108"/>
    </location>
    <ligand>
        <name>Mn(2+)</name>
        <dbReference type="ChEBI" id="CHEBI:29035"/>
        <label>2</label>
    </ligand>
</feature>
<dbReference type="GO" id="GO:0046872">
    <property type="term" value="F:metal ion binding"/>
    <property type="evidence" value="ECO:0007669"/>
    <property type="project" value="UniProtKB-KW"/>
</dbReference>
<dbReference type="SUPFAM" id="SSF55031">
    <property type="entry name" value="Bacterial exopeptidase dimerisation domain"/>
    <property type="match status" value="1"/>
</dbReference>
<evidence type="ECO:0000256" key="1">
    <source>
        <dbReference type="ARBA" id="ARBA00022801"/>
    </source>
</evidence>
<feature type="domain" description="Peptidase M20 dimerisation" evidence="3">
    <location>
        <begin position="193"/>
        <end position="284"/>
    </location>
</feature>